<dbReference type="Proteomes" id="UP001054945">
    <property type="component" value="Unassembled WGS sequence"/>
</dbReference>
<keyword evidence="2" id="KW-1185">Reference proteome</keyword>
<comment type="caution">
    <text evidence="1">The sequence shown here is derived from an EMBL/GenBank/DDBJ whole genome shotgun (WGS) entry which is preliminary data.</text>
</comment>
<gene>
    <name evidence="1" type="ORF">CEXT_533191</name>
</gene>
<accession>A0AAV4MU25</accession>
<sequence>MTLLSGIRLRSVRTHWGKGRTRGPRGAETEYVAANNMLSNKRENKDNTLSRGGLVKSCSYLRLGERGDGKNNPQKKNVWRELLITPCLWHVVLLNALCESHVLLCVTPWCIIFCLDLTMDFMHEPGFEVPFLSVFILCFML</sequence>
<proteinExistence type="predicted"/>
<evidence type="ECO:0000313" key="1">
    <source>
        <dbReference type="EMBL" id="GIX75486.1"/>
    </source>
</evidence>
<dbReference type="AlphaFoldDB" id="A0AAV4MU25"/>
<evidence type="ECO:0000313" key="2">
    <source>
        <dbReference type="Proteomes" id="UP001054945"/>
    </source>
</evidence>
<reference evidence="1 2" key="1">
    <citation type="submission" date="2021-06" db="EMBL/GenBank/DDBJ databases">
        <title>Caerostris extrusa draft genome.</title>
        <authorList>
            <person name="Kono N."/>
            <person name="Arakawa K."/>
        </authorList>
    </citation>
    <scope>NUCLEOTIDE SEQUENCE [LARGE SCALE GENOMIC DNA]</scope>
</reference>
<organism evidence="1 2">
    <name type="scientific">Caerostris extrusa</name>
    <name type="common">Bark spider</name>
    <name type="synonym">Caerostris bankana</name>
    <dbReference type="NCBI Taxonomy" id="172846"/>
    <lineage>
        <taxon>Eukaryota</taxon>
        <taxon>Metazoa</taxon>
        <taxon>Ecdysozoa</taxon>
        <taxon>Arthropoda</taxon>
        <taxon>Chelicerata</taxon>
        <taxon>Arachnida</taxon>
        <taxon>Araneae</taxon>
        <taxon>Araneomorphae</taxon>
        <taxon>Entelegynae</taxon>
        <taxon>Araneoidea</taxon>
        <taxon>Araneidae</taxon>
        <taxon>Caerostris</taxon>
    </lineage>
</organism>
<name>A0AAV4MU25_CAEEX</name>
<dbReference type="EMBL" id="BPLR01020170">
    <property type="protein sequence ID" value="GIX75486.1"/>
    <property type="molecule type" value="Genomic_DNA"/>
</dbReference>
<protein>
    <submittedName>
        <fullName evidence="1">Uncharacterized protein</fullName>
    </submittedName>
</protein>